<evidence type="ECO:0000256" key="3">
    <source>
        <dbReference type="SAM" id="Phobius"/>
    </source>
</evidence>
<evidence type="ECO:0000256" key="2">
    <source>
        <dbReference type="PROSITE-ProRule" id="PRU00703"/>
    </source>
</evidence>
<evidence type="ECO:0000256" key="1">
    <source>
        <dbReference type="ARBA" id="ARBA00023122"/>
    </source>
</evidence>
<feature type="non-terminal residue" evidence="5">
    <location>
        <position position="1"/>
    </location>
</feature>
<feature type="transmembrane region" description="Helical" evidence="3">
    <location>
        <begin position="12"/>
        <end position="41"/>
    </location>
</feature>
<keyword evidence="3" id="KW-0812">Transmembrane</keyword>
<name>A0A7C0Y498_DESA2</name>
<organism evidence="5">
    <name type="scientific">Desulfofervidus auxilii</name>
    <dbReference type="NCBI Taxonomy" id="1621989"/>
    <lineage>
        <taxon>Bacteria</taxon>
        <taxon>Pseudomonadati</taxon>
        <taxon>Thermodesulfobacteriota</taxon>
        <taxon>Candidatus Desulfofervidia</taxon>
        <taxon>Candidatus Desulfofervidales</taxon>
        <taxon>Candidatus Desulfofervidaceae</taxon>
        <taxon>Candidatus Desulfofervidus</taxon>
    </lineage>
</organism>
<proteinExistence type="predicted"/>
<dbReference type="PANTHER" id="PTHR43080">
    <property type="entry name" value="CBS DOMAIN-CONTAINING PROTEIN CBSX3, MITOCHONDRIAL"/>
    <property type="match status" value="1"/>
</dbReference>
<dbReference type="EMBL" id="DRBS01000149">
    <property type="protein sequence ID" value="HDD43981.1"/>
    <property type="molecule type" value="Genomic_DNA"/>
</dbReference>
<dbReference type="InterPro" id="IPR051257">
    <property type="entry name" value="Diverse_CBS-Domain"/>
</dbReference>
<dbReference type="SUPFAM" id="SSF54631">
    <property type="entry name" value="CBS-domain pair"/>
    <property type="match status" value="1"/>
</dbReference>
<dbReference type="InterPro" id="IPR000644">
    <property type="entry name" value="CBS_dom"/>
</dbReference>
<dbReference type="PROSITE" id="PS51371">
    <property type="entry name" value="CBS"/>
    <property type="match status" value="1"/>
</dbReference>
<gene>
    <name evidence="5" type="ORF">ENG63_03865</name>
</gene>
<evidence type="ECO:0000313" key="5">
    <source>
        <dbReference type="EMBL" id="HDD43981.1"/>
    </source>
</evidence>
<protein>
    <submittedName>
        <fullName evidence="5">CBS domain-containing protein</fullName>
    </submittedName>
</protein>
<dbReference type="Proteomes" id="UP000886289">
    <property type="component" value="Unassembled WGS sequence"/>
</dbReference>
<sequence>HLAARAGQAMAFLFIFFGLFQIFSGFWLNGIWMMFIGFFLYQASLRNYQQVMLIEFLKGIKAKDLMSQDFIVVHPETALRTLVDDYILKKGQRSFFVGDDEIVGIVCLDDIKKIAPTNWSIISVKEIMTPRAHLEVVSPEDDASIVLQRLTSRNIHQMPVLENNRLVGVITRNDLLRWLQVRSEWGE</sequence>
<dbReference type="PANTHER" id="PTHR43080:SF2">
    <property type="entry name" value="CBS DOMAIN-CONTAINING PROTEIN"/>
    <property type="match status" value="1"/>
</dbReference>
<dbReference type="AlphaFoldDB" id="A0A7C0Y498"/>
<dbReference type="Pfam" id="PF00571">
    <property type="entry name" value="CBS"/>
    <property type="match status" value="2"/>
</dbReference>
<keyword evidence="1 2" id="KW-0129">CBS domain</keyword>
<comment type="caution">
    <text evidence="5">The sequence shown here is derived from an EMBL/GenBank/DDBJ whole genome shotgun (WGS) entry which is preliminary data.</text>
</comment>
<feature type="domain" description="CBS" evidence="4">
    <location>
        <begin position="128"/>
        <end position="187"/>
    </location>
</feature>
<accession>A0A7C0Y498</accession>
<dbReference type="SMART" id="SM00116">
    <property type="entry name" value="CBS"/>
    <property type="match status" value="2"/>
</dbReference>
<dbReference type="InterPro" id="IPR046342">
    <property type="entry name" value="CBS_dom_sf"/>
</dbReference>
<keyword evidence="3" id="KW-0472">Membrane</keyword>
<keyword evidence="3" id="KW-1133">Transmembrane helix</keyword>
<reference evidence="5" key="1">
    <citation type="journal article" date="2020" name="mSystems">
        <title>Genome- and Community-Level Interaction Insights into Carbon Utilization and Element Cycling Functions of Hydrothermarchaeota in Hydrothermal Sediment.</title>
        <authorList>
            <person name="Zhou Z."/>
            <person name="Liu Y."/>
            <person name="Xu W."/>
            <person name="Pan J."/>
            <person name="Luo Z.H."/>
            <person name="Li M."/>
        </authorList>
    </citation>
    <scope>NUCLEOTIDE SEQUENCE [LARGE SCALE GENOMIC DNA]</scope>
    <source>
        <strain evidence="5">HyVt-233</strain>
    </source>
</reference>
<evidence type="ECO:0000259" key="4">
    <source>
        <dbReference type="PROSITE" id="PS51371"/>
    </source>
</evidence>
<dbReference type="Gene3D" id="3.10.580.10">
    <property type="entry name" value="CBS-domain"/>
    <property type="match status" value="1"/>
</dbReference>